<protein>
    <submittedName>
        <fullName evidence="5">Glycosyl hydrolase family 88</fullName>
    </submittedName>
</protein>
<dbReference type="SUPFAM" id="SSF48208">
    <property type="entry name" value="Six-hairpin glycosidases"/>
    <property type="match status" value="1"/>
</dbReference>
<accession>A0A2N5JAZ3</accession>
<feature type="binding site" evidence="4">
    <location>
        <position position="236"/>
    </location>
    <ligand>
        <name>substrate</name>
    </ligand>
</feature>
<dbReference type="Proteomes" id="UP000235050">
    <property type="component" value="Unassembled WGS sequence"/>
</dbReference>
<dbReference type="Gene3D" id="1.50.10.10">
    <property type="match status" value="1"/>
</dbReference>
<keyword evidence="1 5" id="KW-0378">Hydrolase</keyword>
<dbReference type="EMBL" id="NMWU01000012">
    <property type="protein sequence ID" value="PLS31351.1"/>
    <property type="molecule type" value="Genomic_DNA"/>
</dbReference>
<dbReference type="InterPro" id="IPR010905">
    <property type="entry name" value="Glyco_hydro_88"/>
</dbReference>
<organism evidence="5 6">
    <name type="scientific">Bifidobacterium margollesii</name>
    <dbReference type="NCBI Taxonomy" id="2020964"/>
    <lineage>
        <taxon>Bacteria</taxon>
        <taxon>Bacillati</taxon>
        <taxon>Actinomycetota</taxon>
        <taxon>Actinomycetes</taxon>
        <taxon>Bifidobacteriales</taxon>
        <taxon>Bifidobacteriaceae</taxon>
        <taxon>Bifidobacterium</taxon>
    </lineage>
</organism>
<feature type="active site" description="Nucleophile" evidence="3">
    <location>
        <position position="106"/>
    </location>
</feature>
<comment type="caution">
    <text evidence="5">The sequence shown here is derived from an EMBL/GenBank/DDBJ whole genome shotgun (WGS) entry which is preliminary data.</text>
</comment>
<dbReference type="InterPro" id="IPR052369">
    <property type="entry name" value="UG_Glycosaminoglycan_Hydrolase"/>
</dbReference>
<dbReference type="Pfam" id="PF07470">
    <property type="entry name" value="Glyco_hydro_88"/>
    <property type="match status" value="1"/>
</dbReference>
<evidence type="ECO:0000256" key="3">
    <source>
        <dbReference type="PIRSR" id="PIRSR610905-1"/>
    </source>
</evidence>
<evidence type="ECO:0000313" key="6">
    <source>
        <dbReference type="Proteomes" id="UP000235050"/>
    </source>
</evidence>
<comment type="similarity">
    <text evidence="2">Belongs to the glycosyl hydrolase 88 family.</text>
</comment>
<dbReference type="GO" id="GO:0052757">
    <property type="term" value="F:chondroitin hydrolase activity"/>
    <property type="evidence" value="ECO:0007669"/>
    <property type="project" value="TreeGrafter"/>
</dbReference>
<dbReference type="RefSeq" id="WP_207763376.1">
    <property type="nucleotide sequence ID" value="NZ_NMWU01000012.1"/>
</dbReference>
<dbReference type="PANTHER" id="PTHR36845:SF1">
    <property type="entry name" value="HYDROLASE, PUTATIVE (AFU_ORTHOLOGUE AFUA_7G05090)-RELATED"/>
    <property type="match status" value="1"/>
</dbReference>
<dbReference type="PANTHER" id="PTHR36845">
    <property type="entry name" value="HYDROLASE, PUTATIVE (AFU_ORTHOLOGUE AFUA_7G05090)-RELATED"/>
    <property type="match status" value="1"/>
</dbReference>
<keyword evidence="6" id="KW-1185">Reference proteome</keyword>
<proteinExistence type="inferred from homology"/>
<feature type="binding site" evidence="4">
    <location>
        <position position="164"/>
    </location>
    <ligand>
        <name>substrate</name>
    </ligand>
</feature>
<gene>
    <name evidence="5" type="ORF">Uis1B_0867</name>
</gene>
<dbReference type="InterPro" id="IPR008928">
    <property type="entry name" value="6-hairpin_glycosidase_sf"/>
</dbReference>
<dbReference type="InterPro" id="IPR012341">
    <property type="entry name" value="6hp_glycosidase-like_sf"/>
</dbReference>
<evidence type="ECO:0000256" key="2">
    <source>
        <dbReference type="ARBA" id="ARBA00038358"/>
    </source>
</evidence>
<evidence type="ECO:0000313" key="5">
    <source>
        <dbReference type="EMBL" id="PLS31351.1"/>
    </source>
</evidence>
<evidence type="ECO:0000256" key="1">
    <source>
        <dbReference type="ARBA" id="ARBA00022801"/>
    </source>
</evidence>
<dbReference type="AlphaFoldDB" id="A0A2N5JAZ3"/>
<sequence>MAFDITQMLTEEEREWAASLLPKLNDKFKAERDRVGSHIPYISEDGVYRDFKDVSDPAWWTNGFWPGILWQMYQATGDKNYEKPAREVEDTLTKVIDTDFMGLHHDVGFMWLLSAVADYRLTGDERAKNRGLAAATLLAGRFNPAGRFIRAWNLPNSEGWAIIDSMMNIQILFWASDVTGDPRFADVARMHADTLLKAVVRPDGSCNHIVDLDLETGELRDNPGGQGYKSGSSWTRGQSWAIYGYALAAHHSGEQRYLDAAKRVANYFCANVALNDDKALIDFRAPAEPVYWDALANVITACGLLEIAEQVPELERPFYVRWAVRLLKAVDKNWCDWDSARDGLVQMCSGCYENDSDREVPMMYADYYFLEAVLRLNGKAAQLW</sequence>
<name>A0A2N5JAZ3_9BIFI</name>
<feature type="active site" description="Proton donor" evidence="3">
    <location>
        <position position="164"/>
    </location>
</feature>
<evidence type="ECO:0000256" key="4">
    <source>
        <dbReference type="PIRSR" id="PIRSR610905-2"/>
    </source>
</evidence>
<feature type="binding site" evidence="4">
    <location>
        <position position="240"/>
    </location>
    <ligand>
        <name>substrate</name>
    </ligand>
</feature>
<reference evidence="5 6" key="1">
    <citation type="submission" date="2017-07" db="EMBL/GenBank/DDBJ databases">
        <title>Bifidobacterium novel species.</title>
        <authorList>
            <person name="Lugli G.A."/>
            <person name="Milani C."/>
            <person name="Duranti S."/>
            <person name="Mangifesta M."/>
        </authorList>
    </citation>
    <scope>NUCLEOTIDE SEQUENCE [LARGE SCALE GENOMIC DNA]</scope>
    <source>
        <strain evidence="6">Uis1B</strain>
    </source>
</reference>
<feature type="binding site" evidence="4">
    <location>
        <position position="106"/>
    </location>
    <ligand>
        <name>substrate</name>
    </ligand>
</feature>
<dbReference type="GO" id="GO:0000272">
    <property type="term" value="P:polysaccharide catabolic process"/>
    <property type="evidence" value="ECO:0007669"/>
    <property type="project" value="TreeGrafter"/>
</dbReference>